<feature type="transmembrane region" description="Helical" evidence="7">
    <location>
        <begin position="264"/>
        <end position="284"/>
    </location>
</feature>
<evidence type="ECO:0000313" key="10">
    <source>
        <dbReference type="Proteomes" id="UP000309676"/>
    </source>
</evidence>
<evidence type="ECO:0000256" key="7">
    <source>
        <dbReference type="RuleBase" id="RU363032"/>
    </source>
</evidence>
<name>A0A5R9GDG8_9BACL</name>
<dbReference type="GO" id="GO:0005886">
    <property type="term" value="C:plasma membrane"/>
    <property type="evidence" value="ECO:0007669"/>
    <property type="project" value="UniProtKB-SubCell"/>
</dbReference>
<dbReference type="CDD" id="cd06261">
    <property type="entry name" value="TM_PBP2"/>
    <property type="match status" value="1"/>
</dbReference>
<keyword evidence="6 7" id="KW-0472">Membrane</keyword>
<keyword evidence="3" id="KW-1003">Cell membrane</keyword>
<evidence type="ECO:0000256" key="4">
    <source>
        <dbReference type="ARBA" id="ARBA00022692"/>
    </source>
</evidence>
<keyword evidence="10" id="KW-1185">Reference proteome</keyword>
<dbReference type="AlphaFoldDB" id="A0A5R9GDG8"/>
<evidence type="ECO:0000256" key="2">
    <source>
        <dbReference type="ARBA" id="ARBA00022448"/>
    </source>
</evidence>
<comment type="caution">
    <text evidence="9">The sequence shown here is derived from an EMBL/GenBank/DDBJ whole genome shotgun (WGS) entry which is preliminary data.</text>
</comment>
<dbReference type="Gene3D" id="1.10.3720.10">
    <property type="entry name" value="MetI-like"/>
    <property type="match status" value="1"/>
</dbReference>
<organism evidence="9 10">
    <name type="scientific">Paenibacillus antri</name>
    <dbReference type="NCBI Taxonomy" id="2582848"/>
    <lineage>
        <taxon>Bacteria</taxon>
        <taxon>Bacillati</taxon>
        <taxon>Bacillota</taxon>
        <taxon>Bacilli</taxon>
        <taxon>Bacillales</taxon>
        <taxon>Paenibacillaceae</taxon>
        <taxon>Paenibacillus</taxon>
    </lineage>
</organism>
<feature type="transmembrane region" description="Helical" evidence="7">
    <location>
        <begin position="21"/>
        <end position="43"/>
    </location>
</feature>
<dbReference type="InterPro" id="IPR035906">
    <property type="entry name" value="MetI-like_sf"/>
</dbReference>
<comment type="subcellular location">
    <subcellularLocation>
        <location evidence="1 7">Cell membrane</location>
        <topology evidence="1 7">Multi-pass membrane protein</topology>
    </subcellularLocation>
</comment>
<feature type="domain" description="ABC transmembrane type-1" evidence="8">
    <location>
        <begin position="82"/>
        <end position="283"/>
    </location>
</feature>
<evidence type="ECO:0000259" key="8">
    <source>
        <dbReference type="PROSITE" id="PS50928"/>
    </source>
</evidence>
<dbReference type="RefSeq" id="WP_138191253.1">
    <property type="nucleotide sequence ID" value="NZ_VCIW01000001.1"/>
</dbReference>
<dbReference type="EMBL" id="VCIW01000001">
    <property type="protein sequence ID" value="TLS53791.1"/>
    <property type="molecule type" value="Genomic_DNA"/>
</dbReference>
<sequence>MVSSGSLLAARGKKRVDLWDVLIRLVLIVASLACFLPFVHVAAKSLSADAYVIANKVVLWPQGFTIEAYKKIFADASIIQSFYVSVVVTTVFTVLGMIITICAAYPLSRKQLKGRTWLTFLFIFTLYFGGGIIPEYLNVSNLGLLDTLWSLILPPAFSAFNLLIMKSTMSSSIPDSLEESARIDGAGHFRILWSIVLPLSKPIIATLSLFYAVGRWNAYQDALFYIKQATDLRPLQLKLYYLVIQASESFQLEMTNVQLSNPEVLKASCVVFATLPIVCIYPFVQKYFVQGAMLGAVKE</sequence>
<feature type="transmembrane region" description="Helical" evidence="7">
    <location>
        <begin position="191"/>
        <end position="213"/>
    </location>
</feature>
<dbReference type="Pfam" id="PF00528">
    <property type="entry name" value="BPD_transp_1"/>
    <property type="match status" value="1"/>
</dbReference>
<keyword evidence="2 7" id="KW-0813">Transport</keyword>
<accession>A0A5R9GDG8</accession>
<evidence type="ECO:0000256" key="3">
    <source>
        <dbReference type="ARBA" id="ARBA00022475"/>
    </source>
</evidence>
<comment type="similarity">
    <text evidence="7">Belongs to the binding-protein-dependent transport system permease family.</text>
</comment>
<feature type="transmembrane region" description="Helical" evidence="7">
    <location>
        <begin position="143"/>
        <end position="164"/>
    </location>
</feature>
<feature type="transmembrane region" description="Helical" evidence="7">
    <location>
        <begin position="117"/>
        <end position="137"/>
    </location>
</feature>
<dbReference type="SUPFAM" id="SSF161098">
    <property type="entry name" value="MetI-like"/>
    <property type="match status" value="1"/>
</dbReference>
<reference evidence="9 10" key="1">
    <citation type="submission" date="2019-05" db="EMBL/GenBank/DDBJ databases">
        <authorList>
            <person name="Narsing Rao M.P."/>
            <person name="Li W.J."/>
        </authorList>
    </citation>
    <scope>NUCLEOTIDE SEQUENCE [LARGE SCALE GENOMIC DNA]</scope>
    <source>
        <strain evidence="9 10">SYSU_K30003</strain>
    </source>
</reference>
<dbReference type="PANTHER" id="PTHR43744">
    <property type="entry name" value="ABC TRANSPORTER PERMEASE PROTEIN MG189-RELATED-RELATED"/>
    <property type="match status" value="1"/>
</dbReference>
<dbReference type="OrthoDB" id="9810086at2"/>
<evidence type="ECO:0000256" key="5">
    <source>
        <dbReference type="ARBA" id="ARBA00022989"/>
    </source>
</evidence>
<dbReference type="PANTHER" id="PTHR43744:SF9">
    <property type="entry name" value="POLYGALACTURONAN_RHAMNOGALACTURONAN TRANSPORT SYSTEM PERMEASE PROTEIN YTCP"/>
    <property type="match status" value="1"/>
</dbReference>
<keyword evidence="4 7" id="KW-0812">Transmembrane</keyword>
<dbReference type="Proteomes" id="UP000309676">
    <property type="component" value="Unassembled WGS sequence"/>
</dbReference>
<dbReference type="InterPro" id="IPR000515">
    <property type="entry name" value="MetI-like"/>
</dbReference>
<evidence type="ECO:0000256" key="6">
    <source>
        <dbReference type="ARBA" id="ARBA00023136"/>
    </source>
</evidence>
<evidence type="ECO:0000256" key="1">
    <source>
        <dbReference type="ARBA" id="ARBA00004651"/>
    </source>
</evidence>
<evidence type="ECO:0000313" key="9">
    <source>
        <dbReference type="EMBL" id="TLS53791.1"/>
    </source>
</evidence>
<keyword evidence="5 7" id="KW-1133">Transmembrane helix</keyword>
<dbReference type="GO" id="GO:0055085">
    <property type="term" value="P:transmembrane transport"/>
    <property type="evidence" value="ECO:0007669"/>
    <property type="project" value="InterPro"/>
</dbReference>
<proteinExistence type="inferred from homology"/>
<feature type="transmembrane region" description="Helical" evidence="7">
    <location>
        <begin position="82"/>
        <end position="105"/>
    </location>
</feature>
<gene>
    <name evidence="9" type="ORF">FE782_00050</name>
</gene>
<dbReference type="PROSITE" id="PS50928">
    <property type="entry name" value="ABC_TM1"/>
    <property type="match status" value="1"/>
</dbReference>
<protein>
    <submittedName>
        <fullName evidence="9">Carbohydrate ABC transporter permease</fullName>
    </submittedName>
</protein>